<keyword evidence="2 3" id="KW-0143">Chaperone</keyword>
<evidence type="ECO:0000313" key="8">
    <source>
        <dbReference type="Proteomes" id="UP000070675"/>
    </source>
</evidence>
<dbReference type="InterPro" id="IPR009012">
    <property type="entry name" value="GrpE_head"/>
</dbReference>
<dbReference type="GO" id="GO:0006457">
    <property type="term" value="P:protein folding"/>
    <property type="evidence" value="ECO:0007669"/>
    <property type="project" value="InterPro"/>
</dbReference>
<dbReference type="GO" id="GO:0000774">
    <property type="term" value="F:adenyl-nucleotide exchange factor activity"/>
    <property type="evidence" value="ECO:0007669"/>
    <property type="project" value="InterPro"/>
</dbReference>
<dbReference type="SUPFAM" id="SSF51064">
    <property type="entry name" value="Head domain of nucleotide exchange factor GrpE"/>
    <property type="match status" value="1"/>
</dbReference>
<dbReference type="HAMAP" id="MF_01151">
    <property type="entry name" value="GrpE"/>
    <property type="match status" value="1"/>
</dbReference>
<accession>A0A133XWT5</accession>
<dbReference type="STRING" id="1393034.HMPREF3192_00277"/>
<feature type="compositionally biased region" description="Low complexity" evidence="6">
    <location>
        <begin position="23"/>
        <end position="44"/>
    </location>
</feature>
<evidence type="ECO:0000256" key="3">
    <source>
        <dbReference type="HAMAP-Rule" id="MF_01151"/>
    </source>
</evidence>
<evidence type="ECO:0000256" key="6">
    <source>
        <dbReference type="SAM" id="MobiDB-lite"/>
    </source>
</evidence>
<name>A0A133XWT5_9ACTN</name>
<dbReference type="EMBL" id="LSCR01000003">
    <property type="protein sequence ID" value="KXB35406.1"/>
    <property type="molecule type" value="Genomic_DNA"/>
</dbReference>
<dbReference type="PANTHER" id="PTHR21237:SF23">
    <property type="entry name" value="GRPE PROTEIN HOMOLOG, MITOCHONDRIAL"/>
    <property type="match status" value="1"/>
</dbReference>
<keyword evidence="8" id="KW-1185">Reference proteome</keyword>
<comment type="subcellular location">
    <subcellularLocation>
        <location evidence="3">Cytoplasm</location>
    </subcellularLocation>
</comment>
<gene>
    <name evidence="3" type="primary">grpE</name>
    <name evidence="7" type="ORF">HMPREF3192_00277</name>
</gene>
<proteinExistence type="inferred from homology"/>
<comment type="subunit">
    <text evidence="3">Homodimer.</text>
</comment>
<evidence type="ECO:0000256" key="1">
    <source>
        <dbReference type="ARBA" id="ARBA00009054"/>
    </source>
</evidence>
<keyword evidence="3" id="KW-0346">Stress response</keyword>
<dbReference type="CDD" id="cd00446">
    <property type="entry name" value="GrpE"/>
    <property type="match status" value="1"/>
</dbReference>
<feature type="compositionally biased region" description="Polar residues" evidence="6">
    <location>
        <begin position="86"/>
        <end position="109"/>
    </location>
</feature>
<evidence type="ECO:0000256" key="2">
    <source>
        <dbReference type="ARBA" id="ARBA00023186"/>
    </source>
</evidence>
<dbReference type="PRINTS" id="PR00773">
    <property type="entry name" value="GRPEPROTEIN"/>
</dbReference>
<dbReference type="PANTHER" id="PTHR21237">
    <property type="entry name" value="GRPE PROTEIN"/>
    <property type="match status" value="1"/>
</dbReference>
<comment type="caution">
    <text evidence="7">The sequence shown here is derived from an EMBL/GenBank/DDBJ whole genome shotgun (WGS) entry which is preliminary data.</text>
</comment>
<feature type="region of interest" description="Disordered" evidence="6">
    <location>
        <begin position="301"/>
        <end position="345"/>
    </location>
</feature>
<feature type="compositionally biased region" description="Polar residues" evidence="6">
    <location>
        <begin position="328"/>
        <end position="345"/>
    </location>
</feature>
<sequence length="345" mass="36823">MSKDKKKPLGNSAGNVARGSVHGVPGAPGTPGPTKAGAAAAGATHGFEPSAVSDEFFNSMIDNLDDIINTSDAKGASSRPDGAQKVATSQKANASQKVATSQKATTTPDASPEMDEQAMVDEAIRRGEQAAEQDMKKHADELQAAYDELAAKLETLTNERNDAQQRVARLQADWDNYRKRIAGERLAERVLATEKLVCNLLPVIDDLERALAHAQTHAQGNEDLQQFADGVSAVRTKFLDVLSKEDVELIDPAGEEFDPLSHQAVGRVDDVSVYADTVRDVYQLGYRMGTKVIRPAMVTVTYNGPSRPATPKDGTAEKPDESDADAQKTASNECDATSDGTKSAE</sequence>
<dbReference type="SUPFAM" id="SSF58014">
    <property type="entry name" value="Coiled-coil domain of nucleotide exchange factor GrpE"/>
    <property type="match status" value="1"/>
</dbReference>
<dbReference type="AlphaFoldDB" id="A0A133XWT5"/>
<dbReference type="RefSeq" id="WP_066304651.1">
    <property type="nucleotide sequence ID" value="NZ_KQ959485.1"/>
</dbReference>
<dbReference type="Gene3D" id="2.30.22.10">
    <property type="entry name" value="Head domain of nucleotide exchange factor GrpE"/>
    <property type="match status" value="1"/>
</dbReference>
<feature type="region of interest" description="Disordered" evidence="6">
    <location>
        <begin position="1"/>
        <end position="44"/>
    </location>
</feature>
<dbReference type="Proteomes" id="UP000070675">
    <property type="component" value="Unassembled WGS sequence"/>
</dbReference>
<dbReference type="InterPro" id="IPR000740">
    <property type="entry name" value="GrpE"/>
</dbReference>
<feature type="coiled-coil region" evidence="5">
    <location>
        <begin position="128"/>
        <end position="180"/>
    </location>
</feature>
<protein>
    <recommendedName>
        <fullName evidence="3">Protein GrpE</fullName>
    </recommendedName>
    <alternativeName>
        <fullName evidence="3">HSP-70 cofactor</fullName>
    </alternativeName>
</protein>
<dbReference type="Pfam" id="PF01025">
    <property type="entry name" value="GrpE"/>
    <property type="match status" value="1"/>
</dbReference>
<dbReference type="GO" id="GO:0051082">
    <property type="term" value="F:unfolded protein binding"/>
    <property type="evidence" value="ECO:0007669"/>
    <property type="project" value="TreeGrafter"/>
</dbReference>
<dbReference type="GO" id="GO:0051087">
    <property type="term" value="F:protein-folding chaperone binding"/>
    <property type="evidence" value="ECO:0007669"/>
    <property type="project" value="InterPro"/>
</dbReference>
<evidence type="ECO:0000256" key="5">
    <source>
        <dbReference type="SAM" id="Coils"/>
    </source>
</evidence>
<dbReference type="GO" id="GO:0005737">
    <property type="term" value="C:cytoplasm"/>
    <property type="evidence" value="ECO:0007669"/>
    <property type="project" value="UniProtKB-SubCell"/>
</dbReference>
<evidence type="ECO:0000256" key="4">
    <source>
        <dbReference type="RuleBase" id="RU004478"/>
    </source>
</evidence>
<evidence type="ECO:0000313" key="7">
    <source>
        <dbReference type="EMBL" id="KXB35406.1"/>
    </source>
</evidence>
<dbReference type="Gene3D" id="3.90.20.20">
    <property type="match status" value="1"/>
</dbReference>
<feature type="region of interest" description="Disordered" evidence="6">
    <location>
        <begin position="70"/>
        <end position="115"/>
    </location>
</feature>
<comment type="function">
    <text evidence="3">Participates actively in the response to hyperosmotic and heat shock by preventing the aggregation of stress-denatured proteins, in association with DnaK and GrpE. It is the nucleotide exchange factor for DnaK and may function as a thermosensor. Unfolded proteins bind initially to DnaJ; upon interaction with the DnaJ-bound protein, DnaK hydrolyzes its bound ATP, resulting in the formation of a stable complex. GrpE releases ADP from DnaK; ATP binding to DnaK triggers the release of the substrate protein, thus completing the reaction cycle. Several rounds of ATP-dependent interactions between DnaJ, DnaK and GrpE are required for fully efficient folding.</text>
</comment>
<dbReference type="GO" id="GO:0042803">
    <property type="term" value="F:protein homodimerization activity"/>
    <property type="evidence" value="ECO:0007669"/>
    <property type="project" value="InterPro"/>
</dbReference>
<dbReference type="InterPro" id="IPR013805">
    <property type="entry name" value="GrpE_CC"/>
</dbReference>
<comment type="similarity">
    <text evidence="1 3 4">Belongs to the GrpE family.</text>
</comment>
<reference evidence="8" key="1">
    <citation type="submission" date="2016-01" db="EMBL/GenBank/DDBJ databases">
        <authorList>
            <person name="Mitreva M."/>
            <person name="Pepin K.H."/>
            <person name="Mihindukulasuriya K.A."/>
            <person name="Fulton R."/>
            <person name="Fronick C."/>
            <person name="O'Laughlin M."/>
            <person name="Miner T."/>
            <person name="Herter B."/>
            <person name="Rosa B.A."/>
            <person name="Cordes M."/>
            <person name="Tomlinson C."/>
            <person name="Wollam A."/>
            <person name="Palsikar V.B."/>
            <person name="Mardis E.R."/>
            <person name="Wilson R.K."/>
        </authorList>
    </citation>
    <scope>NUCLEOTIDE SEQUENCE [LARGE SCALE GENOMIC DNA]</scope>
    <source>
        <strain evidence="8">DNF00019</strain>
    </source>
</reference>
<keyword evidence="3" id="KW-0963">Cytoplasm</keyword>
<keyword evidence="5" id="KW-0175">Coiled coil</keyword>
<dbReference type="PATRIC" id="fig|1393034.3.peg.271"/>
<organism evidence="7 8">
    <name type="scientific">Atopobium deltae</name>
    <dbReference type="NCBI Taxonomy" id="1393034"/>
    <lineage>
        <taxon>Bacteria</taxon>
        <taxon>Bacillati</taxon>
        <taxon>Actinomycetota</taxon>
        <taxon>Coriobacteriia</taxon>
        <taxon>Coriobacteriales</taxon>
        <taxon>Atopobiaceae</taxon>
        <taxon>Atopobium</taxon>
    </lineage>
</organism>